<name>A0A9X2J0R8_9NOCA</name>
<organism evidence="1 2">
    <name type="scientific">Nocardia pulmonis</name>
    <dbReference type="NCBI Taxonomy" id="2951408"/>
    <lineage>
        <taxon>Bacteria</taxon>
        <taxon>Bacillati</taxon>
        <taxon>Actinomycetota</taxon>
        <taxon>Actinomycetes</taxon>
        <taxon>Mycobacteriales</taxon>
        <taxon>Nocardiaceae</taxon>
        <taxon>Nocardia</taxon>
    </lineage>
</organism>
<evidence type="ECO:0000313" key="1">
    <source>
        <dbReference type="EMBL" id="MCM6778853.1"/>
    </source>
</evidence>
<reference evidence="1" key="1">
    <citation type="submission" date="2022-06" db="EMBL/GenBank/DDBJ databases">
        <title>Novel species in genus nocardia.</title>
        <authorList>
            <person name="Li F."/>
        </authorList>
    </citation>
    <scope>NUCLEOTIDE SEQUENCE</scope>
    <source>
        <strain evidence="1">CDC141</strain>
    </source>
</reference>
<proteinExistence type="predicted"/>
<protein>
    <submittedName>
        <fullName evidence="1">Uncharacterized protein</fullName>
    </submittedName>
</protein>
<dbReference type="AlphaFoldDB" id="A0A9X2J0R8"/>
<evidence type="ECO:0000313" key="2">
    <source>
        <dbReference type="Proteomes" id="UP001139157"/>
    </source>
</evidence>
<comment type="caution">
    <text evidence="1">The sequence shown here is derived from an EMBL/GenBank/DDBJ whole genome shotgun (WGS) entry which is preliminary data.</text>
</comment>
<dbReference type="RefSeq" id="WP_251918537.1">
    <property type="nucleotide sequence ID" value="NZ_JAMRXG010000028.1"/>
</dbReference>
<sequence length="282" mass="30063">MARTMYDSDTAKAIPADATMVAGYVDGRPKWSQADWDLFPNATKVGIAVDPRTDNGEVLDVEPGAAEPEQAPGWIRMRQAAGLQRPTIYCSKSSIPAVRTACEGLTYALWVADPTGVEHGFEGAVACQWAQPGHGSPGHYDISLVTDDNWPGPGVPPAKAHFAATGDNHVALVQHPSDKNRLDALVITPDNTVVQFISRNGFQGLVSGAPSVNWGEPGGEDPVAGSLSATWDADGKNLEVTVVVRRDNRVLARVVDVDGRVVWDWVALPNMRAKIPLLGSPS</sequence>
<accession>A0A9X2J0R8</accession>
<keyword evidence="2" id="KW-1185">Reference proteome</keyword>
<dbReference type="EMBL" id="JAMRXG010000028">
    <property type="protein sequence ID" value="MCM6778853.1"/>
    <property type="molecule type" value="Genomic_DNA"/>
</dbReference>
<gene>
    <name evidence="1" type="ORF">NDR86_35785</name>
</gene>
<dbReference type="Proteomes" id="UP001139157">
    <property type="component" value="Unassembled WGS sequence"/>
</dbReference>